<gene>
    <name evidence="8" type="ORF">HXK23_04490</name>
    <name evidence="9" type="ORF">M3I19_04475</name>
</gene>
<evidence type="ECO:0000256" key="3">
    <source>
        <dbReference type="ARBA" id="ARBA00013725"/>
    </source>
</evidence>
<organism evidence="8 10">
    <name type="scientific">Lancefieldella parvula</name>
    <dbReference type="NCBI Taxonomy" id="1382"/>
    <lineage>
        <taxon>Bacteria</taxon>
        <taxon>Bacillati</taxon>
        <taxon>Actinomycetota</taxon>
        <taxon>Coriobacteriia</taxon>
        <taxon>Coriobacteriales</taxon>
        <taxon>Atopobiaceae</taxon>
        <taxon>Lancefieldella</taxon>
    </lineage>
</organism>
<dbReference type="Proteomes" id="UP000831562">
    <property type="component" value="Chromosome"/>
</dbReference>
<evidence type="ECO:0000256" key="5">
    <source>
        <dbReference type="ARBA" id="ARBA00023163"/>
    </source>
</evidence>
<comment type="similarity">
    <text evidence="1">Belongs to the RNA polymerase subunit omega family.</text>
</comment>
<evidence type="ECO:0000256" key="2">
    <source>
        <dbReference type="ARBA" id="ARBA00012418"/>
    </source>
</evidence>
<reference evidence="8" key="1">
    <citation type="submission" date="2020-04" db="EMBL/GenBank/DDBJ databases">
        <title>Deep metagenomics examines the oral microbiome during advanced dental caries in children, revealing novel taxa and co-occurrences with host molecules.</title>
        <authorList>
            <person name="Baker J.L."/>
            <person name="Morton J.T."/>
            <person name="Dinis M."/>
            <person name="Alvarez R."/>
            <person name="Tran N.C."/>
            <person name="Knight R."/>
            <person name="Edlund A."/>
        </authorList>
    </citation>
    <scope>NUCLEOTIDE SEQUENCE</scope>
    <source>
        <strain evidence="8">JCVI_22A_bin.2</strain>
    </source>
</reference>
<evidence type="ECO:0000256" key="7">
    <source>
        <dbReference type="ARBA" id="ARBA00048552"/>
    </source>
</evidence>
<dbReference type="RefSeq" id="WP_314018670.1">
    <property type="nucleotide sequence ID" value="NZ_CAUUSI010000002.1"/>
</dbReference>
<evidence type="ECO:0000256" key="1">
    <source>
        <dbReference type="ARBA" id="ARBA00006711"/>
    </source>
</evidence>
<dbReference type="InterPro" id="IPR006110">
    <property type="entry name" value="Pol_omega/Rpo6/RPB6"/>
</dbReference>
<sequence>MSVIKPEIDSLLQKTEQNPFLLCSLASKRACDINNMLHGQHLRVTAVQDFDDITTVASGKDSVSIAMKEINDGTLGFVKESFDEAIKGENTIVY</sequence>
<dbReference type="Proteomes" id="UP000772566">
    <property type="component" value="Unassembled WGS sequence"/>
</dbReference>
<dbReference type="NCBIfam" id="NF001589">
    <property type="entry name" value="PRK00392.8-6"/>
    <property type="match status" value="1"/>
</dbReference>
<evidence type="ECO:0000313" key="10">
    <source>
        <dbReference type="Proteomes" id="UP000772566"/>
    </source>
</evidence>
<keyword evidence="8" id="KW-0548">Nucleotidyltransferase</keyword>
<dbReference type="GO" id="GO:0000428">
    <property type="term" value="C:DNA-directed RNA polymerase complex"/>
    <property type="evidence" value="ECO:0007669"/>
    <property type="project" value="UniProtKB-KW"/>
</dbReference>
<keyword evidence="5" id="KW-0804">Transcription</keyword>
<dbReference type="SUPFAM" id="SSF63562">
    <property type="entry name" value="RPB6/omega subunit-like"/>
    <property type="match status" value="1"/>
</dbReference>
<evidence type="ECO:0000256" key="4">
    <source>
        <dbReference type="ARBA" id="ARBA00022478"/>
    </source>
</evidence>
<dbReference type="GO" id="GO:0006351">
    <property type="term" value="P:DNA-templated transcription"/>
    <property type="evidence" value="ECO:0007669"/>
    <property type="project" value="InterPro"/>
</dbReference>
<protein>
    <recommendedName>
        <fullName evidence="3">DNA-directed RNA polymerase subunit omega</fullName>
        <ecNumber evidence="2">2.7.7.6</ecNumber>
    </recommendedName>
    <alternativeName>
        <fullName evidence="6">Transcriptase subunit omega</fullName>
    </alternativeName>
</protein>
<keyword evidence="4 8" id="KW-0240">DNA-directed RNA polymerase</keyword>
<accession>A0A930VZJ4</accession>
<dbReference type="EMBL" id="CP097092">
    <property type="protein sequence ID" value="UQF77562.1"/>
    <property type="molecule type" value="Genomic_DNA"/>
</dbReference>
<evidence type="ECO:0000313" key="9">
    <source>
        <dbReference type="EMBL" id="UQF77562.1"/>
    </source>
</evidence>
<comment type="catalytic activity">
    <reaction evidence="7">
        <text>RNA(n) + a ribonucleoside 5'-triphosphate = RNA(n+1) + diphosphate</text>
        <dbReference type="Rhea" id="RHEA:21248"/>
        <dbReference type="Rhea" id="RHEA-COMP:14527"/>
        <dbReference type="Rhea" id="RHEA-COMP:17342"/>
        <dbReference type="ChEBI" id="CHEBI:33019"/>
        <dbReference type="ChEBI" id="CHEBI:61557"/>
        <dbReference type="ChEBI" id="CHEBI:140395"/>
        <dbReference type="EC" id="2.7.7.6"/>
    </reaction>
</comment>
<evidence type="ECO:0000313" key="8">
    <source>
        <dbReference type="EMBL" id="MBF4809461.1"/>
    </source>
</evidence>
<dbReference type="Gene3D" id="3.90.940.10">
    <property type="match status" value="1"/>
</dbReference>
<evidence type="ECO:0000256" key="6">
    <source>
        <dbReference type="ARBA" id="ARBA00029924"/>
    </source>
</evidence>
<dbReference type="InterPro" id="IPR036161">
    <property type="entry name" value="RPB6/omega-like_sf"/>
</dbReference>
<proteinExistence type="inferred from homology"/>
<dbReference type="GO" id="GO:0003677">
    <property type="term" value="F:DNA binding"/>
    <property type="evidence" value="ECO:0007669"/>
    <property type="project" value="InterPro"/>
</dbReference>
<keyword evidence="8" id="KW-0808">Transferase</keyword>
<dbReference type="GO" id="GO:0003899">
    <property type="term" value="F:DNA-directed RNA polymerase activity"/>
    <property type="evidence" value="ECO:0007669"/>
    <property type="project" value="UniProtKB-EC"/>
</dbReference>
<dbReference type="SMART" id="SM01409">
    <property type="entry name" value="RNA_pol_Rpb6"/>
    <property type="match status" value="1"/>
</dbReference>
<dbReference type="EMBL" id="JABZGT010000258">
    <property type="protein sequence ID" value="MBF4809461.1"/>
    <property type="molecule type" value="Genomic_DNA"/>
</dbReference>
<dbReference type="EC" id="2.7.7.6" evidence="2"/>
<dbReference type="AlphaFoldDB" id="A0A930VZJ4"/>
<name>A0A930VZJ4_9ACTN</name>
<reference evidence="9" key="2">
    <citation type="submission" date="2022-05" db="EMBL/GenBank/DDBJ databases">
        <title>Using nanopore sequencing to obtain complete genomes from saliva samples.</title>
        <authorList>
            <person name="Baker J.L."/>
        </authorList>
    </citation>
    <scope>NUCLEOTIDE SEQUENCE</scope>
    <source>
        <strain evidence="9">JCVI-JB-Lp32</strain>
    </source>
</reference>